<evidence type="ECO:0000313" key="1">
    <source>
        <dbReference type="EMBL" id="UTC28678.1"/>
    </source>
</evidence>
<protein>
    <submittedName>
        <fullName evidence="1">Uncharacterized protein</fullName>
    </submittedName>
</protein>
<evidence type="ECO:0000313" key="2">
    <source>
        <dbReference type="Proteomes" id="UP001056634"/>
    </source>
</evidence>
<reference evidence="1" key="1">
    <citation type="submission" date="2022-04" db="EMBL/GenBank/DDBJ databases">
        <authorList>
            <person name="Friedrich I."/>
            <person name="Schneider D."/>
            <person name="Poehlein A."/>
            <person name="Hertel R."/>
            <person name="Daniel R."/>
        </authorList>
    </citation>
    <scope>NUCLEOTIDE SEQUENCE</scope>
</reference>
<accession>A0A9E7N4J7</accession>
<sequence length="156" mass="17069">MPYVTGSNVSGFMPDEEPSACATWEEARAAVVEDIKRDAEAEAESRPDEIGEDGVHPIDAVRDAVLAEIDLATPDQPFDVKFNGRVYFLDHAPADLNVYTYQMTDGETEIFWALDPSATPLVLVPFQGERADPAALARHKRLVETLCAAMKADSES</sequence>
<proteinExistence type="predicted"/>
<dbReference type="EMBL" id="ON529851">
    <property type="protein sequence ID" value="UTC28678.1"/>
    <property type="molecule type" value="Genomic_DNA"/>
</dbReference>
<keyword evidence="2" id="KW-1185">Reference proteome</keyword>
<name>A0A9E7N4J7_9CAUD</name>
<dbReference type="Proteomes" id="UP001056634">
    <property type="component" value="Segment"/>
</dbReference>
<organism evidence="1 2">
    <name type="scientific">Brevundimonas phage vB_BpoS-Marchewka</name>
    <dbReference type="NCBI Taxonomy" id="2948604"/>
    <lineage>
        <taxon>Viruses</taxon>
        <taxon>Duplodnaviria</taxon>
        <taxon>Heunggongvirae</taxon>
        <taxon>Uroviricota</taxon>
        <taxon>Caudoviricetes</taxon>
        <taxon>Jeanschmidtviridae</taxon>
        <taxon>Marchewkavirus</taxon>
        <taxon>Marchewkavirus marchewka</taxon>
    </lineage>
</organism>
<gene>
    <name evidence="1" type="ORF">MARCHEWKA_01650</name>
</gene>